<feature type="region of interest" description="Disordered" evidence="1">
    <location>
        <begin position="398"/>
        <end position="426"/>
    </location>
</feature>
<feature type="transmembrane region" description="Helical" evidence="2">
    <location>
        <begin position="211"/>
        <end position="234"/>
    </location>
</feature>
<organism evidence="3">
    <name type="scientific">Staphylococcus aureus</name>
    <dbReference type="NCBI Taxonomy" id="1280"/>
    <lineage>
        <taxon>Bacteria</taxon>
        <taxon>Bacillati</taxon>
        <taxon>Bacillota</taxon>
        <taxon>Bacilli</taxon>
        <taxon>Bacillales</taxon>
        <taxon>Staphylococcaceae</taxon>
        <taxon>Staphylococcus</taxon>
    </lineage>
</organism>
<keyword evidence="3" id="KW-0614">Plasmid</keyword>
<evidence type="ECO:0000256" key="2">
    <source>
        <dbReference type="SAM" id="Phobius"/>
    </source>
</evidence>
<evidence type="ECO:0000313" key="3">
    <source>
        <dbReference type="EMBL" id="AJM87274.1"/>
    </source>
</evidence>
<keyword evidence="2" id="KW-0812">Transmembrane</keyword>
<protein>
    <submittedName>
        <fullName evidence="3">Conjugal transfer protein traF</fullName>
    </submittedName>
</protein>
<dbReference type="EMBL" id="KJ922127">
    <property type="protein sequence ID" value="AJM87274.1"/>
    <property type="molecule type" value="Genomic_DNA"/>
</dbReference>
<reference evidence="3" key="1">
    <citation type="journal article" date="2015" name="Antimicrob. Agents Chemother.">
        <title>Dissemination of the Same cfr-Carrying Plasmid among Methicillin-Resistant Staphylococcus aureus and Coagulase-Negative Staphylococcal Isolates in China.</title>
        <authorList>
            <person name="Cai J.C."/>
            <person name="Hu Y.Y."/>
            <person name="Zhou H.W."/>
            <person name="Chen G.X."/>
            <person name="Zhang R."/>
        </authorList>
    </citation>
    <scope>NUCLEOTIDE SEQUENCE</scope>
    <source>
        <strain evidence="3">417</strain>
        <plasmid evidence="3">pLRSA417</plasmid>
    </source>
</reference>
<dbReference type="RefSeq" id="WP_030061477.1">
    <property type="nucleotide sequence ID" value="NZ_JAANYO010000028.1"/>
</dbReference>
<name>A0A0C5BH53_STAAU</name>
<dbReference type="AlphaFoldDB" id="A0A0C5BH53"/>
<accession>A0A0C5BH53</accession>
<dbReference type="Gene3D" id="1.10.510.10">
    <property type="entry name" value="Transferase(Phosphotransferase) domain 1"/>
    <property type="match status" value="1"/>
</dbReference>
<proteinExistence type="predicted"/>
<keyword evidence="2" id="KW-1133">Transmembrane helix</keyword>
<evidence type="ECO:0000256" key="1">
    <source>
        <dbReference type="SAM" id="MobiDB-lite"/>
    </source>
</evidence>
<sequence length="426" mass="50189">MKIRNFNEGTLVGKHNHLEYIINVDLCHISDIDEIRYDLTEPNELFFEVKDLQKEGDYFHIIYNTDNEYNSFLSAKKESKALKLSLMDYVLKVDPLKDNITVMHPANLFFKNIEDIKIAFKGHEYLPKPKINNLEQYKLLIMSTLSQYTFDKYYRNKFEVLSKEKDDFFHKVNNAETFEKLKEIVRHELNQVQTEYLLNEEKRNRETRKKYIRNLILGFVGIAIVISLISFMIINGKQQELDSKIAQADKQEQRSKVYENLYNGNVDQAVKGMKNDDSFNKKDIEKTLKKEKKYEELIELSSKNTPYVIEQLYKEGKQNKIRELAYNFENNDTLSLEKKILDKDGTAFSVGSTGNYEEQSKRLALASAEEGYVESAEDINKKLKDDEVEEEINKAKIKQLKEEKDNTKDKDKKKEIQKDIEKLEKK</sequence>
<geneLocation type="plasmid" evidence="3">
    <name>pLRSA417</name>
</geneLocation>
<gene>
    <name evidence="3" type="primary">traF</name>
</gene>
<keyword evidence="2" id="KW-0472">Membrane</keyword>